<evidence type="ECO:0000256" key="6">
    <source>
        <dbReference type="SAM" id="MobiDB-lite"/>
    </source>
</evidence>
<dbReference type="GO" id="GO:0008270">
    <property type="term" value="F:zinc ion binding"/>
    <property type="evidence" value="ECO:0007669"/>
    <property type="project" value="UniProtKB-KW"/>
</dbReference>
<keyword evidence="3 5" id="KW-0862">Zinc</keyword>
<feature type="zinc finger region" description="C3H1-type" evidence="5">
    <location>
        <begin position="249"/>
        <end position="277"/>
    </location>
</feature>
<name>A0A2C9UKY4_MANES</name>
<feature type="zinc finger region" description="C3H1-type" evidence="5">
    <location>
        <begin position="430"/>
        <end position="458"/>
    </location>
</feature>
<keyword evidence="9" id="KW-1185">Reference proteome</keyword>
<evidence type="ECO:0000256" key="2">
    <source>
        <dbReference type="ARBA" id="ARBA00022771"/>
    </source>
</evidence>
<feature type="zinc finger region" description="C3H1-type" evidence="5">
    <location>
        <begin position="149"/>
        <end position="177"/>
    </location>
</feature>
<comment type="caution">
    <text evidence="8">The sequence shown here is derived from an EMBL/GenBank/DDBJ whole genome shotgun (WGS) entry which is preliminary data.</text>
</comment>
<evidence type="ECO:0000256" key="4">
    <source>
        <dbReference type="ARBA" id="ARBA00023125"/>
    </source>
</evidence>
<feature type="domain" description="C3H1-type" evidence="7">
    <location>
        <begin position="149"/>
        <end position="177"/>
    </location>
</feature>
<keyword evidence="4" id="KW-0238">DNA-binding</keyword>
<dbReference type="GO" id="GO:0003729">
    <property type="term" value="F:mRNA binding"/>
    <property type="evidence" value="ECO:0000318"/>
    <property type="project" value="GO_Central"/>
</dbReference>
<dbReference type="SUPFAM" id="SSF90229">
    <property type="entry name" value="CCCH zinc finger"/>
    <property type="match status" value="5"/>
</dbReference>
<reference evidence="9" key="1">
    <citation type="journal article" date="2016" name="Nat. Biotechnol.">
        <title>Sequencing wild and cultivated cassava and related species reveals extensive interspecific hybridization and genetic diversity.</title>
        <authorList>
            <person name="Bredeson J.V."/>
            <person name="Lyons J.B."/>
            <person name="Prochnik S.E."/>
            <person name="Wu G.A."/>
            <person name="Ha C.M."/>
            <person name="Edsinger-Gonzales E."/>
            <person name="Grimwood J."/>
            <person name="Schmutz J."/>
            <person name="Rabbi I.Y."/>
            <person name="Egesi C."/>
            <person name="Nauluvula P."/>
            <person name="Lebot V."/>
            <person name="Ndunguru J."/>
            <person name="Mkamilo G."/>
            <person name="Bart R.S."/>
            <person name="Setter T.L."/>
            <person name="Gleadow R.M."/>
            <person name="Kulakow P."/>
            <person name="Ferguson M.E."/>
            <person name="Rounsley S."/>
            <person name="Rokhsar D.S."/>
        </authorList>
    </citation>
    <scope>NUCLEOTIDE SEQUENCE [LARGE SCALE GENOMIC DNA]</scope>
    <source>
        <strain evidence="9">cv. AM560-2</strain>
    </source>
</reference>
<feature type="domain" description="C3H1-type" evidence="7">
    <location>
        <begin position="384"/>
        <end position="412"/>
    </location>
</feature>
<dbReference type="InterPro" id="IPR036855">
    <property type="entry name" value="Znf_CCCH_sf"/>
</dbReference>
<dbReference type="PROSITE" id="PS50103">
    <property type="entry name" value="ZF_C3H1"/>
    <property type="match status" value="5"/>
</dbReference>
<keyword evidence="2 5" id="KW-0863">Zinc-finger</keyword>
<dbReference type="Gene3D" id="4.10.1000.10">
    <property type="entry name" value="Zinc finger, CCCH-type"/>
    <property type="match status" value="2"/>
</dbReference>
<dbReference type="Pfam" id="PF00642">
    <property type="entry name" value="zf-CCCH"/>
    <property type="match status" value="5"/>
</dbReference>
<feature type="region of interest" description="Disordered" evidence="6">
    <location>
        <begin position="464"/>
        <end position="496"/>
    </location>
</feature>
<accession>A0A2C9UKY4</accession>
<feature type="compositionally biased region" description="Acidic residues" evidence="6">
    <location>
        <begin position="118"/>
        <end position="130"/>
    </location>
</feature>
<organism evidence="8 9">
    <name type="scientific">Manihot esculenta</name>
    <name type="common">Cassava</name>
    <name type="synonym">Jatropha manihot</name>
    <dbReference type="NCBI Taxonomy" id="3983"/>
    <lineage>
        <taxon>Eukaryota</taxon>
        <taxon>Viridiplantae</taxon>
        <taxon>Streptophyta</taxon>
        <taxon>Embryophyta</taxon>
        <taxon>Tracheophyta</taxon>
        <taxon>Spermatophyta</taxon>
        <taxon>Magnoliopsida</taxon>
        <taxon>eudicotyledons</taxon>
        <taxon>Gunneridae</taxon>
        <taxon>Pentapetalae</taxon>
        <taxon>rosids</taxon>
        <taxon>fabids</taxon>
        <taxon>Malpighiales</taxon>
        <taxon>Euphorbiaceae</taxon>
        <taxon>Crotonoideae</taxon>
        <taxon>Manihoteae</taxon>
        <taxon>Manihot</taxon>
    </lineage>
</organism>
<keyword evidence="1 5" id="KW-0479">Metal-binding</keyword>
<dbReference type="AlphaFoldDB" id="A0A2C9UKY4"/>
<feature type="region of interest" description="Disordered" evidence="6">
    <location>
        <begin position="84"/>
        <end position="147"/>
    </location>
</feature>
<dbReference type="Proteomes" id="UP000091857">
    <property type="component" value="Chromosome 14"/>
</dbReference>
<proteinExistence type="predicted"/>
<dbReference type="GO" id="GO:0003677">
    <property type="term" value="F:DNA binding"/>
    <property type="evidence" value="ECO:0007669"/>
    <property type="project" value="UniProtKB-KW"/>
</dbReference>
<evidence type="ECO:0000313" key="8">
    <source>
        <dbReference type="EMBL" id="OAY30750.1"/>
    </source>
</evidence>
<dbReference type="PANTHER" id="PTHR12506">
    <property type="entry name" value="PROTEIN PHOSPHATASE RELATED"/>
    <property type="match status" value="1"/>
</dbReference>
<dbReference type="InterPro" id="IPR050974">
    <property type="entry name" value="Plant_ZF_CCCH"/>
</dbReference>
<feature type="domain" description="C3H1-type" evidence="7">
    <location>
        <begin position="430"/>
        <end position="458"/>
    </location>
</feature>
<dbReference type="PANTHER" id="PTHR12506:SF20">
    <property type="entry name" value="ZINC FINGER CCCH DOMAIN-CONTAINING PROTEIN 67"/>
    <property type="match status" value="1"/>
</dbReference>
<feature type="zinc finger region" description="C3H1-type" evidence="5">
    <location>
        <begin position="384"/>
        <end position="412"/>
    </location>
</feature>
<dbReference type="SMART" id="SM00356">
    <property type="entry name" value="ZnF_C3H1"/>
    <property type="match status" value="5"/>
</dbReference>
<feature type="region of interest" description="Disordered" evidence="6">
    <location>
        <begin position="277"/>
        <end position="312"/>
    </location>
</feature>
<gene>
    <name evidence="8" type="ORF">MANES_14G055800v8</name>
</gene>
<protein>
    <recommendedName>
        <fullName evidence="7">C3H1-type domain-containing protein</fullName>
    </recommendedName>
</protein>
<evidence type="ECO:0000313" key="9">
    <source>
        <dbReference type="Proteomes" id="UP000091857"/>
    </source>
</evidence>
<feature type="compositionally biased region" description="Basic and acidic residues" evidence="6">
    <location>
        <begin position="104"/>
        <end position="117"/>
    </location>
</feature>
<dbReference type="STRING" id="3983.A0A2C9UKY4"/>
<dbReference type="OrthoDB" id="411372at2759"/>
<evidence type="ECO:0000259" key="7">
    <source>
        <dbReference type="PROSITE" id="PS50103"/>
    </source>
</evidence>
<sequence length="496" mass="55810">MDYSEPSNFLTDTADTNPKFGFQSSLPSSNADPGSDQTLELRKELEKKQLYLKEGKGENEEAEPDMVVVEKVYEELEKQLHLKEVEEDNHSIEWNQNDDFNCGESHDGEEGLNKYDKEDDGNDDEKYDDEVEKRDERSNGNRRHHYPVRPEAEDCSYYMKTGTCKFGSNCKFNHPVRRKNQATKEKLKEREEAIERPGQTECKYYLRTGGCKYGKACRYNHSRAKTPVLPAKAAVFPVLDLNFLGLPIRPGEKECPYYMRNGSCKYGANCRFNHPDPTAAGGTDPPSGFGNGGTAALQSSPQSSVAPWSSPRGLSEAAPFMPMMFPPTQGVPSQSPEWNGYQAPIYPQERSMHPTSAFVMSNTATDTNVYVHQQQTPFDEFPERPGQPECSYYLKTGDCKFRSNCKYHHPKNQIPKSSPCPLSDKGLPLRPGQHICSYYSRYGICKFGPACKFDHPIHPAAMTGSAEDQAHQDLAREESRISETGNETDTAIQQAV</sequence>
<evidence type="ECO:0000256" key="5">
    <source>
        <dbReference type="PROSITE-ProRule" id="PRU00723"/>
    </source>
</evidence>
<dbReference type="EMBL" id="CM004400">
    <property type="protein sequence ID" value="OAY30750.1"/>
    <property type="molecule type" value="Genomic_DNA"/>
</dbReference>
<feature type="domain" description="C3H1-type" evidence="7">
    <location>
        <begin position="196"/>
        <end position="224"/>
    </location>
</feature>
<feature type="compositionally biased region" description="Polar residues" evidence="6">
    <location>
        <begin position="482"/>
        <end position="496"/>
    </location>
</feature>
<feature type="compositionally biased region" description="Basic and acidic residues" evidence="6">
    <location>
        <begin position="468"/>
        <end position="481"/>
    </location>
</feature>
<feature type="zinc finger region" description="C3H1-type" evidence="5">
    <location>
        <begin position="196"/>
        <end position="224"/>
    </location>
</feature>
<dbReference type="Gramene" id="Manes.14G055800.1.v8.1">
    <property type="protein sequence ID" value="Manes.14G055800.1.v8.1.CDS"/>
    <property type="gene ID" value="Manes.14G055800.v8.1"/>
</dbReference>
<dbReference type="InterPro" id="IPR000571">
    <property type="entry name" value="Znf_CCCH"/>
</dbReference>
<dbReference type="Gene3D" id="2.30.30.1190">
    <property type="match status" value="2"/>
</dbReference>
<feature type="region of interest" description="Disordered" evidence="6">
    <location>
        <begin position="1"/>
        <end position="38"/>
    </location>
</feature>
<feature type="compositionally biased region" description="Low complexity" evidence="6">
    <location>
        <begin position="299"/>
        <end position="311"/>
    </location>
</feature>
<evidence type="ECO:0000256" key="3">
    <source>
        <dbReference type="ARBA" id="ARBA00022833"/>
    </source>
</evidence>
<evidence type="ECO:0000256" key="1">
    <source>
        <dbReference type="ARBA" id="ARBA00022723"/>
    </source>
</evidence>
<feature type="domain" description="C3H1-type" evidence="7">
    <location>
        <begin position="249"/>
        <end position="277"/>
    </location>
</feature>